<accession>A0ABS3Q7N8</accession>
<comment type="caution">
    <text evidence="2">The sequence shown here is derived from an EMBL/GenBank/DDBJ whole genome shotgun (WGS) entry which is preliminary data.</text>
</comment>
<keyword evidence="1" id="KW-0812">Transmembrane</keyword>
<name>A0ABS3Q7N8_9GAMM</name>
<proteinExistence type="predicted"/>
<organism evidence="2 3">
    <name type="scientific">Thiomicrorhabdus marina</name>
    <dbReference type="NCBI Taxonomy" id="2818442"/>
    <lineage>
        <taxon>Bacteria</taxon>
        <taxon>Pseudomonadati</taxon>
        <taxon>Pseudomonadota</taxon>
        <taxon>Gammaproteobacteria</taxon>
        <taxon>Thiotrichales</taxon>
        <taxon>Piscirickettsiaceae</taxon>
        <taxon>Thiomicrorhabdus</taxon>
    </lineage>
</organism>
<feature type="transmembrane region" description="Helical" evidence="1">
    <location>
        <begin position="95"/>
        <end position="115"/>
    </location>
</feature>
<dbReference type="RefSeq" id="WP_208150897.1">
    <property type="nucleotide sequence ID" value="NZ_JAGETV010000034.1"/>
</dbReference>
<protein>
    <submittedName>
        <fullName evidence="2">Uncharacterized protein</fullName>
    </submittedName>
</protein>
<dbReference type="Proteomes" id="UP000664835">
    <property type="component" value="Unassembled WGS sequence"/>
</dbReference>
<gene>
    <name evidence="2" type="ORF">J3998_11930</name>
</gene>
<feature type="transmembrane region" description="Helical" evidence="1">
    <location>
        <begin position="127"/>
        <end position="148"/>
    </location>
</feature>
<dbReference type="EMBL" id="JAGETV010000034">
    <property type="protein sequence ID" value="MBO1928282.1"/>
    <property type="molecule type" value="Genomic_DNA"/>
</dbReference>
<evidence type="ECO:0000256" key="1">
    <source>
        <dbReference type="SAM" id="Phobius"/>
    </source>
</evidence>
<evidence type="ECO:0000313" key="3">
    <source>
        <dbReference type="Proteomes" id="UP000664835"/>
    </source>
</evidence>
<keyword evidence="1" id="KW-0472">Membrane</keyword>
<reference evidence="2 3" key="1">
    <citation type="submission" date="2021-03" db="EMBL/GenBank/DDBJ databases">
        <title>Thiomicrorhabdus sp.nov.,novel sulfur-oxidizing bacteria isolated from coastal sediment.</title>
        <authorList>
            <person name="Liu X."/>
        </authorList>
    </citation>
    <scope>NUCLEOTIDE SEQUENCE [LARGE SCALE GENOMIC DNA]</scope>
    <source>
        <strain evidence="2 3">6S2-11</strain>
    </source>
</reference>
<evidence type="ECO:0000313" key="2">
    <source>
        <dbReference type="EMBL" id="MBO1928282.1"/>
    </source>
</evidence>
<sequence length="170" mass="20109">MTIQEKTNLQIINKAKNVAQRDVIILPADKKSEAQLQAEFFQSTGIWCSRLERIELEYLINECDFSVQKVYRVRQAGFLKWDKDLNRLNINYSKFFNYFMFLIFVLVSLIFSWAATEIMDTYKIHKWPDNLIILLSLITYGLLIYPLARYGIEPTRHIDDLAVALKKRYS</sequence>
<keyword evidence="1" id="KW-1133">Transmembrane helix</keyword>
<keyword evidence="3" id="KW-1185">Reference proteome</keyword>